<sequence>MIQKKAYTFRLYPTKEQVTFFHQCMGSARFLYNAMLGEFQSRRKAGVPPFPLPKVTDYKKSFPWMKAVDSLALCNAHRNLVQAFINHRDHPEHFGLPMFKKKGTFPWTYTTNNQKGTITIVGNKIKLPKLKRLVPIHLHRQVKGVIKHATVSRQANGQYCHFGRGRRERAS</sequence>
<proteinExistence type="predicted"/>
<evidence type="ECO:0000259" key="1">
    <source>
        <dbReference type="Pfam" id="PF12323"/>
    </source>
</evidence>
<name>A0A5K7X4S5_9BACL</name>
<organism evidence="2 3">
    <name type="scientific">Sporolactobacillus terrae</name>
    <dbReference type="NCBI Taxonomy" id="269673"/>
    <lineage>
        <taxon>Bacteria</taxon>
        <taxon>Bacillati</taxon>
        <taxon>Bacillota</taxon>
        <taxon>Bacilli</taxon>
        <taxon>Bacillales</taxon>
        <taxon>Sporolactobacillaceae</taxon>
        <taxon>Sporolactobacillus</taxon>
    </lineage>
</organism>
<dbReference type="EMBL" id="AP021853">
    <property type="protein sequence ID" value="BBN99710.1"/>
    <property type="molecule type" value="Genomic_DNA"/>
</dbReference>
<accession>A0A5K7X4S5</accession>
<dbReference type="AlphaFoldDB" id="A0A5K7X4S5"/>
<dbReference type="RefSeq" id="WP_232057171.1">
    <property type="nucleotide sequence ID" value="NZ_AP021853.1"/>
</dbReference>
<dbReference type="Pfam" id="PF12323">
    <property type="entry name" value="HTH_OrfB_IS605"/>
    <property type="match status" value="1"/>
</dbReference>
<feature type="domain" description="Transposase putative helix-turn-helix" evidence="1">
    <location>
        <begin position="1"/>
        <end position="46"/>
    </location>
</feature>
<reference evidence="2 3" key="1">
    <citation type="submission" date="2019-09" db="EMBL/GenBank/DDBJ databases">
        <title>Complete genome sequence of Sporolactobacillus terrae 70-3.</title>
        <authorList>
            <person name="Tanaka N."/>
            <person name="Shiwa Y."/>
            <person name="Fujita N."/>
            <person name="Tanasupawat S."/>
        </authorList>
    </citation>
    <scope>NUCLEOTIDE SEQUENCE [LARGE SCALE GENOMIC DNA]</scope>
    <source>
        <strain evidence="2 3">70-3</strain>
    </source>
</reference>
<dbReference type="Proteomes" id="UP000326951">
    <property type="component" value="Chromosome"/>
</dbReference>
<gene>
    <name evidence="2" type="ORF">St703_24150</name>
</gene>
<evidence type="ECO:0000313" key="2">
    <source>
        <dbReference type="EMBL" id="BBN99710.1"/>
    </source>
</evidence>
<dbReference type="InterPro" id="IPR021027">
    <property type="entry name" value="Transposase_put_HTH"/>
</dbReference>
<protein>
    <recommendedName>
        <fullName evidence="1">Transposase putative helix-turn-helix domain-containing protein</fullName>
    </recommendedName>
</protein>
<evidence type="ECO:0000313" key="3">
    <source>
        <dbReference type="Proteomes" id="UP000326951"/>
    </source>
</evidence>